<dbReference type="InterPro" id="IPR043565">
    <property type="entry name" value="PAX_fam"/>
</dbReference>
<evidence type="ECO:0000256" key="7">
    <source>
        <dbReference type="ARBA" id="ARBA00023242"/>
    </source>
</evidence>
<dbReference type="Pfam" id="PF00292">
    <property type="entry name" value="PAX"/>
    <property type="match status" value="1"/>
</dbReference>
<keyword evidence="3" id="KW-0563">Paired box</keyword>
<feature type="region of interest" description="Disordered" evidence="8">
    <location>
        <begin position="147"/>
        <end position="176"/>
    </location>
</feature>
<dbReference type="PANTHER" id="PTHR45636">
    <property type="entry name" value="PAIRED BOX PROTEIN PAX-6-RELATED-RELATED"/>
    <property type="match status" value="1"/>
</dbReference>
<dbReference type="EMBL" id="AY705665">
    <property type="protein sequence ID" value="AAW24012.1"/>
    <property type="molecule type" value="Genomic_DNA"/>
</dbReference>
<name>Q5EVK3_OIKDI</name>
<dbReference type="InterPro" id="IPR001523">
    <property type="entry name" value="Paired_dom"/>
</dbReference>
<evidence type="ECO:0000313" key="10">
    <source>
        <dbReference type="EMBL" id="AAW24012.1"/>
    </source>
</evidence>
<dbReference type="InterPro" id="IPR043182">
    <property type="entry name" value="PAIRED_DNA-bd_dom"/>
</dbReference>
<keyword evidence="5" id="KW-0238">DNA-binding</keyword>
<dbReference type="PRINTS" id="PR00027">
    <property type="entry name" value="PAIREDBOX"/>
</dbReference>
<protein>
    <submittedName>
        <fullName evidence="10">Homeodomain protein Pax258</fullName>
    </submittedName>
</protein>
<accession>Q5EVK3</accession>
<dbReference type="FunFam" id="1.10.10.10:FF:000003">
    <property type="entry name" value="Paired box protein Pax-6"/>
    <property type="match status" value="1"/>
</dbReference>
<reference evidence="10" key="1">
    <citation type="journal article" date="2005" name="Curr. Biol.">
        <title>Remodelling of the homeobox gene complement in the tunicate Oikopleura dioica.</title>
        <authorList>
            <person name="Edvardsen R.B."/>
            <person name="Seo H.C."/>
            <person name="Jensen M.F."/>
            <person name="Mialon A."/>
            <person name="Mikhaleva J."/>
            <person name="Bjordal M."/>
            <person name="Cartry J."/>
            <person name="Reinhardt R."/>
            <person name="Weissenbach J."/>
            <person name="Wincker P."/>
            <person name="Chourrout D."/>
        </authorList>
    </citation>
    <scope>NUCLEOTIDE SEQUENCE</scope>
</reference>
<evidence type="ECO:0000256" key="5">
    <source>
        <dbReference type="ARBA" id="ARBA00023125"/>
    </source>
</evidence>
<evidence type="ECO:0000259" key="9">
    <source>
        <dbReference type="PROSITE" id="PS51057"/>
    </source>
</evidence>
<sequence length="294" mass="32721">MSSSGINQLGGNYVNGRPLALDTRKEIIRLAKQGGVRPCDISRQLRVSHGCVSKILTRFEETGDIKPGVIGGSKPKVATPEVVNKITEYKHANPTMFAWEIRQQLIDDRVCLKDNVPSVSSINRIVRSYSAVILKNNPNLIEQASRASALSTTVEELPSDRKRRKNKQEQEENERVKKIKLKQEPTLASEFVFRQNSPSFPDSMDEQNSTTSTSPYADRDSSSQLGRGPTKSDLSEFPVGFSSIYKSNSATSSDPTAAVGETSLLYFTDQGYTNYLGWEDLNHADSKMYAEQLY</sequence>
<keyword evidence="2" id="KW-0217">Developmental protein</keyword>
<evidence type="ECO:0000256" key="4">
    <source>
        <dbReference type="ARBA" id="ARBA00023015"/>
    </source>
</evidence>
<dbReference type="SUPFAM" id="SSF46689">
    <property type="entry name" value="Homeodomain-like"/>
    <property type="match status" value="1"/>
</dbReference>
<dbReference type="PANTHER" id="PTHR45636:SF52">
    <property type="entry name" value="PAIRED DOMAIN-CONTAINING PROTEIN"/>
    <property type="match status" value="1"/>
</dbReference>
<dbReference type="Gene3D" id="1.10.10.10">
    <property type="entry name" value="Winged helix-like DNA-binding domain superfamily/Winged helix DNA-binding domain"/>
    <property type="match status" value="2"/>
</dbReference>
<evidence type="ECO:0000256" key="1">
    <source>
        <dbReference type="ARBA" id="ARBA00004123"/>
    </source>
</evidence>
<dbReference type="PROSITE" id="PS00034">
    <property type="entry name" value="PAIRED_1"/>
    <property type="match status" value="1"/>
</dbReference>
<evidence type="ECO:0000256" key="3">
    <source>
        <dbReference type="ARBA" id="ARBA00022724"/>
    </source>
</evidence>
<feature type="compositionally biased region" description="Polar residues" evidence="8">
    <location>
        <begin position="194"/>
        <end position="215"/>
    </location>
</feature>
<dbReference type="GO" id="GO:0000981">
    <property type="term" value="F:DNA-binding transcription factor activity, RNA polymerase II-specific"/>
    <property type="evidence" value="ECO:0007669"/>
    <property type="project" value="TreeGrafter"/>
</dbReference>
<organism evidence="10">
    <name type="scientific">Oikopleura dioica</name>
    <name type="common">Tunicate</name>
    <dbReference type="NCBI Taxonomy" id="34765"/>
    <lineage>
        <taxon>Eukaryota</taxon>
        <taxon>Metazoa</taxon>
        <taxon>Chordata</taxon>
        <taxon>Tunicata</taxon>
        <taxon>Appendicularia</taxon>
        <taxon>Copelata</taxon>
        <taxon>Oikopleuridae</taxon>
        <taxon>Oikopleura</taxon>
    </lineage>
</organism>
<evidence type="ECO:0000256" key="6">
    <source>
        <dbReference type="ARBA" id="ARBA00023163"/>
    </source>
</evidence>
<keyword evidence="6" id="KW-0804">Transcription</keyword>
<dbReference type="InterPro" id="IPR009057">
    <property type="entry name" value="Homeodomain-like_sf"/>
</dbReference>
<dbReference type="AlphaFoldDB" id="Q5EVK3"/>
<feature type="domain" description="Paired" evidence="9">
    <location>
        <begin position="2"/>
        <end position="129"/>
    </location>
</feature>
<evidence type="ECO:0000256" key="2">
    <source>
        <dbReference type="ARBA" id="ARBA00022473"/>
    </source>
</evidence>
<keyword evidence="4" id="KW-0805">Transcription regulation</keyword>
<dbReference type="GO" id="GO:0000978">
    <property type="term" value="F:RNA polymerase II cis-regulatory region sequence-specific DNA binding"/>
    <property type="evidence" value="ECO:0007669"/>
    <property type="project" value="TreeGrafter"/>
</dbReference>
<proteinExistence type="predicted"/>
<keyword evidence="7 10" id="KW-0539">Nucleus</keyword>
<feature type="region of interest" description="Disordered" evidence="8">
    <location>
        <begin position="192"/>
        <end position="234"/>
    </location>
</feature>
<dbReference type="InterPro" id="IPR036388">
    <property type="entry name" value="WH-like_DNA-bd_sf"/>
</dbReference>
<comment type="subcellular location">
    <subcellularLocation>
        <location evidence="1">Nucleus</location>
    </subcellularLocation>
</comment>
<dbReference type="SMART" id="SM00351">
    <property type="entry name" value="PAX"/>
    <property type="match status" value="1"/>
</dbReference>
<dbReference type="PROSITE" id="PS51057">
    <property type="entry name" value="PAIRED_2"/>
    <property type="match status" value="1"/>
</dbReference>
<evidence type="ECO:0000256" key="8">
    <source>
        <dbReference type="SAM" id="MobiDB-lite"/>
    </source>
</evidence>
<dbReference type="GO" id="GO:0005634">
    <property type="term" value="C:nucleus"/>
    <property type="evidence" value="ECO:0007669"/>
    <property type="project" value="UniProtKB-SubCell"/>
</dbReference>
<feature type="compositionally biased region" description="Basic and acidic residues" evidence="8">
    <location>
        <begin position="167"/>
        <end position="176"/>
    </location>
</feature>
<gene>
    <name evidence="10" type="primary">Pax258</name>
</gene>